<evidence type="ECO:0000313" key="2">
    <source>
        <dbReference type="Proteomes" id="UP001149860"/>
    </source>
</evidence>
<name>A0ACD5DD28_9LACO</name>
<keyword evidence="1" id="KW-0808">Transferase</keyword>
<reference evidence="1" key="1">
    <citation type="submission" date="2024-08" db="EMBL/GenBank/DDBJ databases">
        <title>Lentilactobacillus sp. nov., isolated from tree bark.</title>
        <authorList>
            <person name="Phuengjayaem S."/>
            <person name="Tanasupawat S."/>
        </authorList>
    </citation>
    <scope>NUCLEOTIDE SEQUENCE</scope>
    <source>
        <strain evidence="1">SPB1-3</strain>
    </source>
</reference>
<dbReference type="EMBL" id="CP168151">
    <property type="protein sequence ID" value="XFD39296.1"/>
    <property type="molecule type" value="Genomic_DNA"/>
</dbReference>
<proteinExistence type="predicted"/>
<organism evidence="1 2">
    <name type="scientific">Lentilactobacillus terminaliae</name>
    <dbReference type="NCBI Taxonomy" id="3003483"/>
    <lineage>
        <taxon>Bacteria</taxon>
        <taxon>Bacillati</taxon>
        <taxon>Bacillota</taxon>
        <taxon>Bacilli</taxon>
        <taxon>Lactobacillales</taxon>
        <taxon>Lactobacillaceae</taxon>
        <taxon>Lentilactobacillus</taxon>
    </lineage>
</organism>
<dbReference type="EC" id="2.3.1.-" evidence="1"/>
<dbReference type="Proteomes" id="UP001149860">
    <property type="component" value="Chromosome"/>
</dbReference>
<accession>A0ACD5DD28</accession>
<keyword evidence="2" id="KW-1185">Reference proteome</keyword>
<gene>
    <name evidence="1" type="ORF">O0236_007690</name>
</gene>
<sequence>MQQAQKSNKSRGKRLKKSRYITGFDGIRALAVAGVIIYHLLPYNLQGGYMGVPIFFAVSGYLITDLLLQEWEQNGRIDFIGFYVRRLKRLYPALVAMLIGTGAYITLFQRSLLANLRSIIGTNLVYLYNWWEVGHGQSYFDRFNGESPFTHLWSLSIEGQYYLIWPLLLTAMIILIKRKQIIAWIMLAFAVLSAVLMGLLYTGPDNLNRVYYGTDTRMFSIVLGVTLAIIWPATHLKASISNRGRWTLNWMGIGAFVIMGWLYFVLSGQSVLAYRGGMFLMSLASVALIAACAHPGSDVNRWLTNPVFAWVGTRSYGIYLYQFPVMIFYEMRVTNIAAHPLWNALIEIAIICVISELSYRYIENPLRRYHYSELPSAVKNFFSQQSTFGLKRLWVIPVVLLVGICAYGSAIAPSKEAKTALQKDIVKNQAKSARKNKLALAKQKQAEAAAKSVKRQRELLKKKLTPSQKRIANNYGLTKLQYLTVHQQPVTAIGDSIMADTSHDLQTVFQQAYVSAAVGRQIWQASSVIKQLKNKGELANNVVINLGTNSPMTASQIDSVIKEIGPKRKVFWINCHVPTRNWETEVNRTIALAAKKYSNVYMIDWHSYSQGNSNWFWQDNVHPNPTGNTKFVQLVATDMSKVLKIK</sequence>
<keyword evidence="1" id="KW-0012">Acyltransferase</keyword>
<evidence type="ECO:0000313" key="1">
    <source>
        <dbReference type="EMBL" id="XFD39296.1"/>
    </source>
</evidence>
<protein>
    <submittedName>
        <fullName evidence="1">Acyltransferase family protein</fullName>
        <ecNumber evidence="1">2.3.1.-</ecNumber>
    </submittedName>
</protein>